<feature type="domain" description="MADF" evidence="1">
    <location>
        <begin position="10"/>
        <end position="101"/>
    </location>
</feature>
<dbReference type="AlphaFoldDB" id="A0ABD2P7V6"/>
<keyword evidence="3" id="KW-1185">Reference proteome</keyword>
<dbReference type="Pfam" id="PF10545">
    <property type="entry name" value="MADF_DNA_bdg"/>
    <property type="match status" value="1"/>
</dbReference>
<gene>
    <name evidence="2" type="ORF">HHI36_001301</name>
</gene>
<reference evidence="2 3" key="1">
    <citation type="journal article" date="2021" name="BMC Biol.">
        <title>Horizontally acquired antibacterial genes associated with adaptive radiation of ladybird beetles.</title>
        <authorList>
            <person name="Li H.S."/>
            <person name="Tang X.F."/>
            <person name="Huang Y.H."/>
            <person name="Xu Z.Y."/>
            <person name="Chen M.L."/>
            <person name="Du X.Y."/>
            <person name="Qiu B.Y."/>
            <person name="Chen P.T."/>
            <person name="Zhang W."/>
            <person name="Slipinski A."/>
            <person name="Escalona H.E."/>
            <person name="Waterhouse R.M."/>
            <person name="Zwick A."/>
            <person name="Pang H."/>
        </authorList>
    </citation>
    <scope>NUCLEOTIDE SEQUENCE [LARGE SCALE GENOMIC DNA]</scope>
    <source>
        <strain evidence="2">SYSU2018</strain>
    </source>
</reference>
<sequence>MVWPNEETLSLIEMYRVHPILWDSTNQQYKNKNLRHDNLLELAVSFGVDKQEIERNIKNLHFMREKKKEPDSRKTGSGAEEHYESKWSAFHELMFLVDKNKPRKTKDNIEVRLHFV</sequence>
<comment type="caution">
    <text evidence="2">The sequence shown here is derived from an EMBL/GenBank/DDBJ whole genome shotgun (WGS) entry which is preliminary data.</text>
</comment>
<dbReference type="PROSITE" id="PS51029">
    <property type="entry name" value="MADF"/>
    <property type="match status" value="1"/>
</dbReference>
<evidence type="ECO:0000259" key="1">
    <source>
        <dbReference type="PROSITE" id="PS51029"/>
    </source>
</evidence>
<proteinExistence type="predicted"/>
<dbReference type="PANTHER" id="PTHR21505">
    <property type="entry name" value="MADF DOMAIN-CONTAINING PROTEIN-RELATED"/>
    <property type="match status" value="1"/>
</dbReference>
<dbReference type="Proteomes" id="UP001516400">
    <property type="component" value="Unassembled WGS sequence"/>
</dbReference>
<dbReference type="InterPro" id="IPR006578">
    <property type="entry name" value="MADF-dom"/>
</dbReference>
<accession>A0ABD2P7V6</accession>
<dbReference type="PANTHER" id="PTHR21505:SF15">
    <property type="entry name" value="RE18252P"/>
    <property type="match status" value="1"/>
</dbReference>
<dbReference type="SMART" id="SM00595">
    <property type="entry name" value="MADF"/>
    <property type="match status" value="1"/>
</dbReference>
<dbReference type="EMBL" id="JABFTP020000185">
    <property type="protein sequence ID" value="KAL3286808.1"/>
    <property type="molecule type" value="Genomic_DNA"/>
</dbReference>
<evidence type="ECO:0000313" key="3">
    <source>
        <dbReference type="Proteomes" id="UP001516400"/>
    </source>
</evidence>
<name>A0ABD2P7V6_9CUCU</name>
<protein>
    <recommendedName>
        <fullName evidence="1">MADF domain-containing protein</fullName>
    </recommendedName>
</protein>
<evidence type="ECO:0000313" key="2">
    <source>
        <dbReference type="EMBL" id="KAL3286808.1"/>
    </source>
</evidence>
<organism evidence="2 3">
    <name type="scientific">Cryptolaemus montrouzieri</name>
    <dbReference type="NCBI Taxonomy" id="559131"/>
    <lineage>
        <taxon>Eukaryota</taxon>
        <taxon>Metazoa</taxon>
        <taxon>Ecdysozoa</taxon>
        <taxon>Arthropoda</taxon>
        <taxon>Hexapoda</taxon>
        <taxon>Insecta</taxon>
        <taxon>Pterygota</taxon>
        <taxon>Neoptera</taxon>
        <taxon>Endopterygota</taxon>
        <taxon>Coleoptera</taxon>
        <taxon>Polyphaga</taxon>
        <taxon>Cucujiformia</taxon>
        <taxon>Coccinelloidea</taxon>
        <taxon>Coccinellidae</taxon>
        <taxon>Scymninae</taxon>
        <taxon>Scymnini</taxon>
        <taxon>Cryptolaemus</taxon>
    </lineage>
</organism>